<feature type="binding site" evidence="13">
    <location>
        <position position="410"/>
    </location>
    <ligand>
        <name>heme</name>
        <dbReference type="ChEBI" id="CHEBI:30413"/>
    </ligand>
</feature>
<feature type="active site" evidence="11">
    <location>
        <position position="200"/>
    </location>
</feature>
<dbReference type="InterPro" id="IPR020835">
    <property type="entry name" value="Catalase_sf"/>
</dbReference>
<dbReference type="GO" id="GO:0020037">
    <property type="term" value="F:heme binding"/>
    <property type="evidence" value="ECO:0007669"/>
    <property type="project" value="UniProtKB-UniRule"/>
</dbReference>
<evidence type="ECO:0000259" key="16">
    <source>
        <dbReference type="SMART" id="SM01060"/>
    </source>
</evidence>
<dbReference type="GO" id="GO:0005829">
    <property type="term" value="C:cytosol"/>
    <property type="evidence" value="ECO:0007669"/>
    <property type="project" value="TreeGrafter"/>
</dbReference>
<protein>
    <recommendedName>
        <fullName evidence="3 10">Catalase</fullName>
        <ecNumber evidence="3 10">1.11.1.6</ecNumber>
    </recommendedName>
</protein>
<organism evidence="17 18">
    <name type="scientific">Knoellia remsis</name>
    <dbReference type="NCBI Taxonomy" id="407159"/>
    <lineage>
        <taxon>Bacteria</taxon>
        <taxon>Bacillati</taxon>
        <taxon>Actinomycetota</taxon>
        <taxon>Actinomycetes</taxon>
        <taxon>Micrococcales</taxon>
        <taxon>Intrasporangiaceae</taxon>
        <taxon>Knoellia</taxon>
    </lineage>
</organism>
<gene>
    <name evidence="17" type="ORF">BCF74_11767</name>
</gene>
<dbReference type="InterPro" id="IPR029062">
    <property type="entry name" value="Class_I_gatase-like"/>
</dbReference>
<dbReference type="InterPro" id="IPR018028">
    <property type="entry name" value="Catalase"/>
</dbReference>
<dbReference type="PROSITE" id="PS00437">
    <property type="entry name" value="CATALASE_1"/>
    <property type="match status" value="1"/>
</dbReference>
<dbReference type="Pfam" id="PF06628">
    <property type="entry name" value="Catalase-rel"/>
    <property type="match status" value="1"/>
</dbReference>
<dbReference type="Gene3D" id="1.20.1370.20">
    <property type="match status" value="1"/>
</dbReference>
<keyword evidence="7 10" id="KW-0560">Oxidoreductase</keyword>
<keyword evidence="5 10" id="KW-0349">Heme</keyword>
<dbReference type="GO" id="GO:0004096">
    <property type="term" value="F:catalase activity"/>
    <property type="evidence" value="ECO:0007669"/>
    <property type="project" value="UniProtKB-UniRule"/>
</dbReference>
<dbReference type="SUPFAM" id="SSF52317">
    <property type="entry name" value="Class I glutamine amidotransferase-like"/>
    <property type="match status" value="1"/>
</dbReference>
<feature type="compositionally biased region" description="Polar residues" evidence="15">
    <location>
        <begin position="452"/>
        <end position="465"/>
    </location>
</feature>
<keyword evidence="6 10" id="KW-0479">Metal-binding</keyword>
<dbReference type="InterPro" id="IPR024708">
    <property type="entry name" value="Catalase_AS"/>
</dbReference>
<dbReference type="CDD" id="cd03132">
    <property type="entry name" value="GATase1_catalase"/>
    <property type="match status" value="1"/>
</dbReference>
<dbReference type="InterPro" id="IPR043156">
    <property type="entry name" value="Catalase_clade2_helical"/>
</dbReference>
<evidence type="ECO:0000256" key="2">
    <source>
        <dbReference type="ARBA" id="ARBA00010660"/>
    </source>
</evidence>
<feature type="active site" evidence="11">
    <location>
        <position position="127"/>
    </location>
</feature>
<feature type="binding site" evidence="13">
    <location>
        <position position="213"/>
    </location>
    <ligand>
        <name>heme</name>
        <dbReference type="ChEBI" id="CHEBI:30413"/>
    </ligand>
</feature>
<dbReference type="AlphaFoldDB" id="A0A2T0UGM4"/>
<proteinExistence type="inferred from homology"/>
<feature type="binding site" evidence="13">
    <location>
        <position position="124"/>
    </location>
    <ligand>
        <name>heme</name>
        <dbReference type="ChEBI" id="CHEBI:30413"/>
    </ligand>
</feature>
<dbReference type="InterPro" id="IPR010582">
    <property type="entry name" value="Catalase_immune_responsive"/>
</dbReference>
<dbReference type="InterPro" id="IPR002226">
    <property type="entry name" value="Catalase_haem_BS"/>
</dbReference>
<dbReference type="SUPFAM" id="SSF56634">
    <property type="entry name" value="Heme-dependent catalase-like"/>
    <property type="match status" value="1"/>
</dbReference>
<dbReference type="InterPro" id="IPR011614">
    <property type="entry name" value="Catalase_core"/>
</dbReference>
<dbReference type="EMBL" id="PVTI01000017">
    <property type="protein sequence ID" value="PRY57062.1"/>
    <property type="molecule type" value="Genomic_DNA"/>
</dbReference>
<dbReference type="SMART" id="SM01060">
    <property type="entry name" value="Catalase"/>
    <property type="match status" value="1"/>
</dbReference>
<accession>A0A2T0UGM4</accession>
<evidence type="ECO:0000256" key="9">
    <source>
        <dbReference type="ARBA" id="ARBA00023324"/>
    </source>
</evidence>
<feature type="domain" description="Catalase core" evidence="16">
    <location>
        <begin position="80"/>
        <end position="468"/>
    </location>
</feature>
<keyword evidence="9 10" id="KW-0376">Hydrogen peroxide</keyword>
<evidence type="ECO:0000256" key="12">
    <source>
        <dbReference type="PIRSR" id="PIRSR038927-2"/>
    </source>
</evidence>
<evidence type="ECO:0000256" key="6">
    <source>
        <dbReference type="ARBA" id="ARBA00022723"/>
    </source>
</evidence>
<feature type="compositionally biased region" description="Polar residues" evidence="15">
    <location>
        <begin position="51"/>
        <end position="61"/>
    </location>
</feature>
<comment type="caution">
    <text evidence="17">The sequence shown here is derived from an EMBL/GenBank/DDBJ whole genome shotgun (WGS) entry which is preliminary data.</text>
</comment>
<dbReference type="Gene3D" id="3.40.50.880">
    <property type="match status" value="1"/>
</dbReference>
<evidence type="ECO:0000256" key="8">
    <source>
        <dbReference type="ARBA" id="ARBA00023004"/>
    </source>
</evidence>
<feature type="region of interest" description="Disordered" evidence="15">
    <location>
        <begin position="1"/>
        <end position="99"/>
    </location>
</feature>
<evidence type="ECO:0000313" key="18">
    <source>
        <dbReference type="Proteomes" id="UP000237822"/>
    </source>
</evidence>
<keyword evidence="4 10" id="KW-0575">Peroxidase</keyword>
<comment type="catalytic activity">
    <reaction evidence="10 14">
        <text>2 H2O2 = O2 + 2 H2O</text>
        <dbReference type="Rhea" id="RHEA:20309"/>
        <dbReference type="ChEBI" id="CHEBI:15377"/>
        <dbReference type="ChEBI" id="CHEBI:15379"/>
        <dbReference type="ChEBI" id="CHEBI:16240"/>
        <dbReference type="EC" id="1.11.1.6"/>
    </reaction>
</comment>
<keyword evidence="8 10" id="KW-0408">Iron</keyword>
<dbReference type="RefSeq" id="WP_218279251.1">
    <property type="nucleotide sequence ID" value="NZ_PVTI01000017.1"/>
</dbReference>
<reference evidence="17 18" key="1">
    <citation type="submission" date="2018-03" db="EMBL/GenBank/DDBJ databases">
        <title>Genomic Encyclopedia of Archaeal and Bacterial Type Strains, Phase II (KMG-II): from individual species to whole genera.</title>
        <authorList>
            <person name="Goeker M."/>
        </authorList>
    </citation>
    <scope>NUCLEOTIDE SEQUENCE [LARGE SCALE GENOMIC DNA]</scope>
    <source>
        <strain evidence="17 18">ATCC BAA-1496</strain>
    </source>
</reference>
<feature type="region of interest" description="Disordered" evidence="15">
    <location>
        <begin position="452"/>
        <end position="487"/>
    </location>
</feature>
<dbReference type="Pfam" id="PF18011">
    <property type="entry name" value="Catalase_C"/>
    <property type="match status" value="1"/>
</dbReference>
<dbReference type="PRINTS" id="PR00067">
    <property type="entry name" value="CATALASE"/>
</dbReference>
<name>A0A2T0UGM4_9MICO</name>
<dbReference type="InterPro" id="IPR041399">
    <property type="entry name" value="Catalase_large_C"/>
</dbReference>
<evidence type="ECO:0000256" key="1">
    <source>
        <dbReference type="ARBA" id="ARBA00001971"/>
    </source>
</evidence>
<dbReference type="GO" id="GO:0042744">
    <property type="term" value="P:hydrogen peroxide catabolic process"/>
    <property type="evidence" value="ECO:0007669"/>
    <property type="project" value="UniProtKB-UniRule"/>
</dbReference>
<evidence type="ECO:0000256" key="7">
    <source>
        <dbReference type="ARBA" id="ARBA00023002"/>
    </source>
</evidence>
<comment type="cofactor">
    <cofactor evidence="1 10 12">
        <name>heme</name>
        <dbReference type="ChEBI" id="CHEBI:30413"/>
    </cofactor>
</comment>
<evidence type="ECO:0000256" key="13">
    <source>
        <dbReference type="PIRSR" id="PIRSR038927-3"/>
    </source>
</evidence>
<dbReference type="PANTHER" id="PTHR42821:SF1">
    <property type="entry name" value="CATALASE-B"/>
    <property type="match status" value="1"/>
</dbReference>
<dbReference type="InterPro" id="IPR024712">
    <property type="entry name" value="Catalase_clade2"/>
</dbReference>
<evidence type="ECO:0000256" key="4">
    <source>
        <dbReference type="ARBA" id="ARBA00022559"/>
    </source>
</evidence>
<feature type="binding site" description="axial binding residue" evidence="12">
    <location>
        <position position="414"/>
    </location>
    <ligand>
        <name>heme</name>
        <dbReference type="ChEBI" id="CHEBI:30413"/>
    </ligand>
    <ligandPart>
        <name>Fe</name>
        <dbReference type="ChEBI" id="CHEBI:18248"/>
    </ligandPart>
</feature>
<evidence type="ECO:0000256" key="11">
    <source>
        <dbReference type="PIRSR" id="PIRSR038927-1"/>
    </source>
</evidence>
<dbReference type="GO" id="GO:0006979">
    <property type="term" value="P:response to oxidative stress"/>
    <property type="evidence" value="ECO:0007669"/>
    <property type="project" value="InterPro"/>
</dbReference>
<dbReference type="EC" id="1.11.1.6" evidence="3 10"/>
<evidence type="ECO:0000256" key="3">
    <source>
        <dbReference type="ARBA" id="ARBA00012314"/>
    </source>
</evidence>
<evidence type="ECO:0000256" key="15">
    <source>
        <dbReference type="SAM" id="MobiDB-lite"/>
    </source>
</evidence>
<dbReference type="PANTHER" id="PTHR42821">
    <property type="entry name" value="CATALASE"/>
    <property type="match status" value="1"/>
</dbReference>
<keyword evidence="18" id="KW-1185">Reference proteome</keyword>
<evidence type="ECO:0000256" key="14">
    <source>
        <dbReference type="RuleBase" id="RU000498"/>
    </source>
</evidence>
<evidence type="ECO:0000313" key="17">
    <source>
        <dbReference type="EMBL" id="PRY57062.1"/>
    </source>
</evidence>
<feature type="compositionally biased region" description="Low complexity" evidence="15">
    <location>
        <begin position="1"/>
        <end position="50"/>
    </location>
</feature>
<dbReference type="GO" id="GO:0046872">
    <property type="term" value="F:metal ion binding"/>
    <property type="evidence" value="ECO:0007669"/>
    <property type="project" value="UniProtKB-KW"/>
</dbReference>
<dbReference type="FunFam" id="2.40.180.10:FF:000003">
    <property type="entry name" value="Catalase"/>
    <property type="match status" value="1"/>
</dbReference>
<evidence type="ECO:0000256" key="10">
    <source>
        <dbReference type="PIRNR" id="PIRNR038927"/>
    </source>
</evidence>
<comment type="function">
    <text evidence="10">Decomposes hydrogen peroxide into water and oxygen; serves to protect cells from the toxic effects of hydrogen peroxide.</text>
</comment>
<dbReference type="PROSITE" id="PS00438">
    <property type="entry name" value="CATALASE_2"/>
    <property type="match status" value="1"/>
</dbReference>
<comment type="similarity">
    <text evidence="2">Belongs to the catalase family. HPII subfamily.</text>
</comment>
<dbReference type="PROSITE" id="PS51402">
    <property type="entry name" value="CATALASE_3"/>
    <property type="match status" value="1"/>
</dbReference>
<dbReference type="PIRSF" id="PIRSF038927">
    <property type="entry name" value="Catalase_clade2"/>
    <property type="match status" value="1"/>
</dbReference>
<sequence>MATTKKTPAKKSATSTGAGKATTAAVPQPGTTPGKSTKETTTTKTKGTEPASPTQTASPQEVGNGGELHQLAGGDSPPMTTAHGTPVQDDQNSLRAGDRGPTLMSDFAFREKIFHFDHERIPERVVHARGYGAHGVFENYESLSDITRASIFAEAGKQTETFVRFSTVAGNLGSFDLARDVRGFATKFYTDEGNWDLVGNNIPVFFIQDAVKFPDLVHSVKEEPDRGFPQAQSAHDTFWDFASLMPESTHMTLWQMSDRAIPRSFRMMQGFGVHTFRFVNEAGESTFVKFHWRPLLGMQSVVWNEAVKINGADPDFHRRDLFDAITAGDFPEWELGVQVFDDAFADSFDFDVLDATKIIPEEVLPVRPIGKMTLNRVVDNVFAEIEQVAFMTQNVPPGIDFSNDPLLQGRNFSYLDTQLKRLGSTNFSQIPVNAPRCPVAHFQRDGHMQMAPQSGRTAYEPNSFSGDDRGPREAGPAGHVPFPGEVTGETRRIRAESFADHYSQARQFWLSQTPVEQDHIVAAYVFELGKCEVPAIRERMVANLRNVDESLATQVADGLGMPLPAASETTVPARDDLEPSPALSILANALETFEGRKLGLLVGDGADASAVKRLQQGVAKAGGMVEVIAVAVGGATLSDGTLLEADQAIAGAPSVLYDAVAIVAGSDGTPLANEPAARDFVADAFTHYKVIGLAGSTDALVAAAGLDGKLEGDSAVLPVGSAKDATAFVSRLAGPRQWERDLRA</sequence>
<evidence type="ECO:0000256" key="5">
    <source>
        <dbReference type="ARBA" id="ARBA00022617"/>
    </source>
</evidence>
<feature type="binding site" evidence="13">
    <location>
        <position position="164"/>
    </location>
    <ligand>
        <name>heme</name>
        <dbReference type="ChEBI" id="CHEBI:30413"/>
    </ligand>
</feature>
<feature type="binding site" evidence="13">
    <location>
        <position position="421"/>
    </location>
    <ligand>
        <name>heme</name>
        <dbReference type="ChEBI" id="CHEBI:30413"/>
    </ligand>
</feature>
<dbReference type="Gene3D" id="2.40.180.10">
    <property type="entry name" value="Catalase core domain"/>
    <property type="match status" value="1"/>
</dbReference>
<dbReference type="Proteomes" id="UP000237822">
    <property type="component" value="Unassembled WGS sequence"/>
</dbReference>
<feature type="compositionally biased region" description="Polar residues" evidence="15">
    <location>
        <begin position="78"/>
        <end position="94"/>
    </location>
</feature>
<dbReference type="Pfam" id="PF00199">
    <property type="entry name" value="Catalase"/>
    <property type="match status" value="1"/>
</dbReference>